<evidence type="ECO:0000256" key="3">
    <source>
        <dbReference type="ARBA" id="ARBA00023239"/>
    </source>
</evidence>
<dbReference type="eggNOG" id="COG3161">
    <property type="taxonomic scope" value="Bacteria"/>
</dbReference>
<dbReference type="Pfam" id="PF04345">
    <property type="entry name" value="Chor_lyase"/>
    <property type="match status" value="1"/>
</dbReference>
<proteinExistence type="predicted"/>
<evidence type="ECO:0000313" key="4">
    <source>
        <dbReference type="EMBL" id="KTD60230.1"/>
    </source>
</evidence>
<organism evidence="4 5">
    <name type="scientific">Legionella sainthelensi</name>
    <dbReference type="NCBI Taxonomy" id="28087"/>
    <lineage>
        <taxon>Bacteria</taxon>
        <taxon>Pseudomonadati</taxon>
        <taxon>Pseudomonadota</taxon>
        <taxon>Gammaproteobacteria</taxon>
        <taxon>Legionellales</taxon>
        <taxon>Legionellaceae</taxon>
        <taxon>Legionella</taxon>
    </lineage>
</organism>
<dbReference type="STRING" id="28087.Lsai_0340"/>
<dbReference type="PANTHER" id="PTHR38683">
    <property type="entry name" value="CHORISMATE PYRUVATE-LYASE"/>
    <property type="match status" value="1"/>
</dbReference>
<dbReference type="InterPro" id="IPR028978">
    <property type="entry name" value="Chorismate_lyase_/UTRA_dom_sf"/>
</dbReference>
<keyword evidence="1" id="KW-0963">Cytoplasm</keyword>
<sequence>MPINTHSIFVINAQSPENLKKWLNYQSSLTEMLQKIKGEAQLELISQQWVNPDWWDQNVLQIQDDCIFKRDIIMKSHGVSYWFARSIIPEKCYELEPSFFDRLKNESIKNLIFGNNKVQRINGINYAIDPHCIEFYWVKKNINTVEGILWVRLSEFSFQQRESFYIAEIMLPELEFVL</sequence>
<dbReference type="GO" id="GO:0008813">
    <property type="term" value="F:chorismate lyase activity"/>
    <property type="evidence" value="ECO:0007669"/>
    <property type="project" value="InterPro"/>
</dbReference>
<dbReference type="GO" id="GO:0006744">
    <property type="term" value="P:ubiquinone biosynthetic process"/>
    <property type="evidence" value="ECO:0007669"/>
    <property type="project" value="UniProtKB-KW"/>
</dbReference>
<dbReference type="SUPFAM" id="SSF64288">
    <property type="entry name" value="Chorismate lyase-like"/>
    <property type="match status" value="1"/>
</dbReference>
<evidence type="ECO:0000256" key="1">
    <source>
        <dbReference type="ARBA" id="ARBA00022490"/>
    </source>
</evidence>
<keyword evidence="3" id="KW-0456">Lyase</keyword>
<keyword evidence="2" id="KW-0831">Ubiquinone biosynthesis</keyword>
<dbReference type="RefSeq" id="WP_027269908.1">
    <property type="nucleotide sequence ID" value="NZ_CAAAJE010000005.1"/>
</dbReference>
<evidence type="ECO:0000313" key="5">
    <source>
        <dbReference type="Proteomes" id="UP000054621"/>
    </source>
</evidence>
<dbReference type="AlphaFoldDB" id="A0A0W0YUK1"/>
<accession>A0A0W0YUK1</accession>
<dbReference type="Proteomes" id="UP000054621">
    <property type="component" value="Unassembled WGS sequence"/>
</dbReference>
<dbReference type="Gene3D" id="3.40.1410.10">
    <property type="entry name" value="Chorismate lyase-like"/>
    <property type="match status" value="1"/>
</dbReference>
<evidence type="ECO:0000256" key="2">
    <source>
        <dbReference type="ARBA" id="ARBA00022688"/>
    </source>
</evidence>
<dbReference type="PATRIC" id="fig|28087.4.peg.353"/>
<protein>
    <submittedName>
        <fullName evidence="4">4-hydroxybenzoate synthetase</fullName>
    </submittedName>
</protein>
<dbReference type="GO" id="GO:0005829">
    <property type="term" value="C:cytosol"/>
    <property type="evidence" value="ECO:0007669"/>
    <property type="project" value="TreeGrafter"/>
</dbReference>
<gene>
    <name evidence="4" type="primary">ubiC</name>
    <name evidence="4" type="ORF">Lsai_0340</name>
</gene>
<comment type="caution">
    <text evidence="4">The sequence shown here is derived from an EMBL/GenBank/DDBJ whole genome shotgun (WGS) entry which is preliminary data.</text>
</comment>
<dbReference type="PANTHER" id="PTHR38683:SF1">
    <property type="entry name" value="CHORISMATE PYRUVATE-LYASE"/>
    <property type="match status" value="1"/>
</dbReference>
<dbReference type="EMBL" id="LNYV01000003">
    <property type="protein sequence ID" value="KTD60230.1"/>
    <property type="molecule type" value="Genomic_DNA"/>
</dbReference>
<dbReference type="OrthoDB" id="5646761at2"/>
<reference evidence="4 5" key="1">
    <citation type="submission" date="2015-11" db="EMBL/GenBank/DDBJ databases">
        <title>Genomic analysis of 38 Legionella species identifies large and diverse effector repertoires.</title>
        <authorList>
            <person name="Burstein D."/>
            <person name="Amaro F."/>
            <person name="Zusman T."/>
            <person name="Lifshitz Z."/>
            <person name="Cohen O."/>
            <person name="Gilbert J.A."/>
            <person name="Pupko T."/>
            <person name="Shuman H.A."/>
            <person name="Segal G."/>
        </authorList>
    </citation>
    <scope>NUCLEOTIDE SEQUENCE [LARGE SCALE GENOMIC DNA]</scope>
    <source>
        <strain evidence="4 5">Mt.St.Helens-4</strain>
    </source>
</reference>
<dbReference type="InterPro" id="IPR007440">
    <property type="entry name" value="Chorismate--pyruvate_lyase"/>
</dbReference>
<name>A0A0W0YUK1_9GAMM</name>